<sequence length="272" mass="29990">MSDAARRPRSDFDTSVPNVARMNDYFLGGKDNFAADREAAEKVLAIAPEVRDMAREANAFMGRAVRFLVGEGVTQFVVLDSGLPTRNNVHQVARSLLPEARVVYAADDPVVLSHARALLATDDRTAVVEGHVLNPRDLLADPELRRLIDLDRPVAVVIRSALQFIPDEDDPFKSVAVLRDAVAAGSYFVIGHVVFDIRPEVAGPLVDVYRRVLGRTEDAARTSAEVLRFFDGLELVEPGLVYVRHWRPDNPLSTHGREKTWSMGGVARKAEG</sequence>
<accession>A0ABP6IGY1</accession>
<organism evidence="1 2">
    <name type="scientific">Streptosporangium fragile</name>
    <dbReference type="NCBI Taxonomy" id="46186"/>
    <lineage>
        <taxon>Bacteria</taxon>
        <taxon>Bacillati</taxon>
        <taxon>Actinomycetota</taxon>
        <taxon>Actinomycetes</taxon>
        <taxon>Streptosporangiales</taxon>
        <taxon>Streptosporangiaceae</taxon>
        <taxon>Streptosporangium</taxon>
    </lineage>
</organism>
<dbReference type="EMBL" id="BAAAVI010000023">
    <property type="protein sequence ID" value="GAA2874901.1"/>
    <property type="molecule type" value="Genomic_DNA"/>
</dbReference>
<reference evidence="2" key="1">
    <citation type="journal article" date="2019" name="Int. J. Syst. Evol. Microbiol.">
        <title>The Global Catalogue of Microorganisms (GCM) 10K type strain sequencing project: providing services to taxonomists for standard genome sequencing and annotation.</title>
        <authorList>
            <consortium name="The Broad Institute Genomics Platform"/>
            <consortium name="The Broad Institute Genome Sequencing Center for Infectious Disease"/>
            <person name="Wu L."/>
            <person name="Ma J."/>
        </authorList>
    </citation>
    <scope>NUCLEOTIDE SEQUENCE [LARGE SCALE GENOMIC DNA]</scope>
    <source>
        <strain evidence="2">JCM 6242</strain>
    </source>
</reference>
<dbReference type="GO" id="GO:0008168">
    <property type="term" value="F:methyltransferase activity"/>
    <property type="evidence" value="ECO:0007669"/>
    <property type="project" value="UniProtKB-KW"/>
</dbReference>
<dbReference type="RefSeq" id="WP_344972660.1">
    <property type="nucleotide sequence ID" value="NZ_BAAAVI010000023.1"/>
</dbReference>
<comment type="caution">
    <text evidence="1">The sequence shown here is derived from an EMBL/GenBank/DDBJ whole genome shotgun (WGS) entry which is preliminary data.</text>
</comment>
<evidence type="ECO:0000313" key="2">
    <source>
        <dbReference type="Proteomes" id="UP001500831"/>
    </source>
</evidence>
<dbReference type="PIRSF" id="PIRSF017393">
    <property type="entry name" value="MTase_SAV2177"/>
    <property type="match status" value="1"/>
</dbReference>
<dbReference type="SUPFAM" id="SSF53335">
    <property type="entry name" value="S-adenosyl-L-methionine-dependent methyltransferases"/>
    <property type="match status" value="1"/>
</dbReference>
<dbReference type="Proteomes" id="UP001500831">
    <property type="component" value="Unassembled WGS sequence"/>
</dbReference>
<dbReference type="InterPro" id="IPR006764">
    <property type="entry name" value="SAM_dep_MeTrfase_SAV2177_type"/>
</dbReference>
<dbReference type="InterPro" id="IPR029063">
    <property type="entry name" value="SAM-dependent_MTases_sf"/>
</dbReference>
<proteinExistence type="predicted"/>
<evidence type="ECO:0000313" key="1">
    <source>
        <dbReference type="EMBL" id="GAA2874901.1"/>
    </source>
</evidence>
<dbReference type="Pfam" id="PF04672">
    <property type="entry name" value="Methyltransf_19"/>
    <property type="match status" value="1"/>
</dbReference>
<dbReference type="GO" id="GO:0032259">
    <property type="term" value="P:methylation"/>
    <property type="evidence" value="ECO:0007669"/>
    <property type="project" value="UniProtKB-KW"/>
</dbReference>
<protein>
    <submittedName>
        <fullName evidence="1">SAM-dependent methyltransferase</fullName>
    </submittedName>
</protein>
<keyword evidence="1" id="KW-0489">Methyltransferase</keyword>
<name>A0ABP6IGY1_9ACTN</name>
<keyword evidence="1" id="KW-0808">Transferase</keyword>
<dbReference type="Gene3D" id="3.40.50.150">
    <property type="entry name" value="Vaccinia Virus protein VP39"/>
    <property type="match status" value="1"/>
</dbReference>
<gene>
    <name evidence="1" type="ORF">GCM10010517_35670</name>
</gene>
<keyword evidence="2" id="KW-1185">Reference proteome</keyword>